<sequence length="78" mass="8881">MAIIFMVALNVVGMAIASWAWHSVQWRLMGLQHHDPGKELRLVVGLHGPQDVPMLAFLMEERQQWRARSPSALSTWCS</sequence>
<name>A0A6G1D2B1_9ORYZ</name>
<evidence type="ECO:0000313" key="1">
    <source>
        <dbReference type="EMBL" id="KAF0906828.1"/>
    </source>
</evidence>
<dbReference type="EMBL" id="SPHZ02000007">
    <property type="protein sequence ID" value="KAF0906828.1"/>
    <property type="molecule type" value="Genomic_DNA"/>
</dbReference>
<evidence type="ECO:0000313" key="2">
    <source>
        <dbReference type="Proteomes" id="UP000479710"/>
    </source>
</evidence>
<dbReference type="Proteomes" id="UP000479710">
    <property type="component" value="Unassembled WGS sequence"/>
</dbReference>
<comment type="caution">
    <text evidence="1">The sequence shown here is derived from an EMBL/GenBank/DDBJ whole genome shotgun (WGS) entry which is preliminary data.</text>
</comment>
<keyword evidence="2" id="KW-1185">Reference proteome</keyword>
<proteinExistence type="predicted"/>
<gene>
    <name evidence="1" type="ORF">E2562_013226</name>
</gene>
<accession>A0A6G1D2B1</accession>
<protein>
    <submittedName>
        <fullName evidence="1">Uncharacterized protein</fullName>
    </submittedName>
</protein>
<organism evidence="1 2">
    <name type="scientific">Oryza meyeriana var. granulata</name>
    <dbReference type="NCBI Taxonomy" id="110450"/>
    <lineage>
        <taxon>Eukaryota</taxon>
        <taxon>Viridiplantae</taxon>
        <taxon>Streptophyta</taxon>
        <taxon>Embryophyta</taxon>
        <taxon>Tracheophyta</taxon>
        <taxon>Spermatophyta</taxon>
        <taxon>Magnoliopsida</taxon>
        <taxon>Liliopsida</taxon>
        <taxon>Poales</taxon>
        <taxon>Poaceae</taxon>
        <taxon>BOP clade</taxon>
        <taxon>Oryzoideae</taxon>
        <taxon>Oryzeae</taxon>
        <taxon>Oryzinae</taxon>
        <taxon>Oryza</taxon>
        <taxon>Oryza meyeriana</taxon>
    </lineage>
</organism>
<dbReference type="AlphaFoldDB" id="A0A6G1D2B1"/>
<reference evidence="1 2" key="1">
    <citation type="submission" date="2019-11" db="EMBL/GenBank/DDBJ databases">
        <title>Whole genome sequence of Oryza granulata.</title>
        <authorList>
            <person name="Li W."/>
        </authorList>
    </citation>
    <scope>NUCLEOTIDE SEQUENCE [LARGE SCALE GENOMIC DNA]</scope>
    <source>
        <strain evidence="2">cv. Menghai</strain>
        <tissue evidence="1">Leaf</tissue>
    </source>
</reference>